<proteinExistence type="predicted"/>
<organism evidence="3 4">
    <name type="scientific">Phytophthora palmivora</name>
    <dbReference type="NCBI Taxonomy" id="4796"/>
    <lineage>
        <taxon>Eukaryota</taxon>
        <taxon>Sar</taxon>
        <taxon>Stramenopiles</taxon>
        <taxon>Oomycota</taxon>
        <taxon>Peronosporomycetes</taxon>
        <taxon>Peronosporales</taxon>
        <taxon>Peronosporaceae</taxon>
        <taxon>Phytophthora</taxon>
    </lineage>
</organism>
<feature type="chain" id="PRO_5015174714" description="Fibronectin type-III domain-containing protein" evidence="1">
    <location>
        <begin position="21"/>
        <end position="987"/>
    </location>
</feature>
<dbReference type="Gene3D" id="2.60.40.10">
    <property type="entry name" value="Immunoglobulins"/>
    <property type="match status" value="7"/>
</dbReference>
<feature type="domain" description="Fibronectin type-III" evidence="2">
    <location>
        <begin position="701"/>
        <end position="792"/>
    </location>
</feature>
<dbReference type="GO" id="GO:0016020">
    <property type="term" value="C:membrane"/>
    <property type="evidence" value="ECO:0007669"/>
    <property type="project" value="UniProtKB-SubCell"/>
</dbReference>
<sequence>MCWGCLVVWWIFLFVVVSTAETADPSVVAWVAKATGGALHIEWAVSAAWKASNSIDDVEDFRVVVDDQERTTVAPDTMSYDLYGLTNNTAYAVQVKATLISGSPAELLHSNVIAATTLDCTTPDVMNTPKQLAITGGFVQVSVEPPADTGGADLTSVTVIVRSSDRLTVVTQQSLSPENSALLTCNIYGLDALTTYRISAYSANKGDLVSLESSHLVITTKKLQLPDPCPSPKVVATTGASVVLQLIPPLDDGGGRIQGYNVYMTTDGAGNFKEVTSTINTDTIDRVEILRASKVGDEPLLSETSYIFKAVAVNLIDICISVAASLQLANATEARTTEASVPGPPPSPYFLTATGGMITMSLMMPANMQGANCTGFSISIDDGNGNLFNSSIETGDDATFAVAYLQANSSYMVSAAITTNLGISLYSAPTIMNTTMPTSPTAPRNISIMNITGSSAVMEWSLPHDYGGGVITGYTMILISLGSEEERPALSPPTLLNDLVANTLYTVKVIATNAFGKKSPRSIGATFKTLSSTVPSKLSGISSVFATGGAIEVAWNPPKDRGGELLSSITYKVAVFSATPCFDNEATSSCSTCNSVKLSADNHELIDNASVCEKPTTECPDGTLDCCLTRGASEYGLGHSCERMKAASAPQFVVGTTSTVFYGLNYSSTYYFGVQAVSHAGKSEISHLHGIQTTSQTSPSYPSNLRQITATGGSIQLTWDAPLDIGGGPIVGYRVYRNYELLTLGYVMPPYIDCGGMVARMSYIYGVAAVNASLAEGSMTSRKLSTEMISSPLEPSLSISKRMHNRLQMIVSPPCDTGGDTTICYQYTVKNDNALVTSGTFECCSFTINTLEPSRSYTVALRVNNSLSTSQWTEAKFTTTSGVPSTPVPTLVQVNTYSIVVALGSPSSDKETNSYEIHIYQDGAVIQHQIIMCEQDTDWGHFVCPAAYRMEALEAETEYEVNVQANGPLGSNVSDLWCFEVVELQGP</sequence>
<evidence type="ECO:0000313" key="4">
    <source>
        <dbReference type="Proteomes" id="UP000237271"/>
    </source>
</evidence>
<protein>
    <recommendedName>
        <fullName evidence="2">Fibronectin type-III domain-containing protein</fullName>
    </recommendedName>
</protein>
<evidence type="ECO:0000256" key="1">
    <source>
        <dbReference type="SAM" id="SignalP"/>
    </source>
</evidence>
<dbReference type="PANTHER" id="PTHR46957:SF3">
    <property type="entry name" value="CYTOKINE RECEPTOR"/>
    <property type="match status" value="1"/>
</dbReference>
<dbReference type="AlphaFoldDB" id="A0A2P4XE74"/>
<feature type="signal peptide" evidence="1">
    <location>
        <begin position="1"/>
        <end position="20"/>
    </location>
</feature>
<dbReference type="InterPro" id="IPR050713">
    <property type="entry name" value="RTP_Phos/Ushers"/>
</dbReference>
<name>A0A2P4XE74_9STRA</name>
<dbReference type="InterPro" id="IPR036116">
    <property type="entry name" value="FN3_sf"/>
</dbReference>
<reference evidence="3 4" key="1">
    <citation type="journal article" date="2017" name="Genome Biol. Evol.">
        <title>Phytophthora megakarya and P. palmivora, closely related causal agents of cacao black pod rot, underwent increases in genome sizes and gene numbers by different mechanisms.</title>
        <authorList>
            <person name="Ali S.S."/>
            <person name="Shao J."/>
            <person name="Lary D.J."/>
            <person name="Kronmiller B."/>
            <person name="Shen D."/>
            <person name="Strem M.D."/>
            <person name="Amoako-Attah I."/>
            <person name="Akrofi A.Y."/>
            <person name="Begoude B.A."/>
            <person name="Ten Hoopen G.M."/>
            <person name="Coulibaly K."/>
            <person name="Kebe B.I."/>
            <person name="Melnick R.L."/>
            <person name="Guiltinan M.J."/>
            <person name="Tyler B.M."/>
            <person name="Meinhardt L.W."/>
            <person name="Bailey B.A."/>
        </authorList>
    </citation>
    <scope>NUCLEOTIDE SEQUENCE [LARGE SCALE GENOMIC DNA]</scope>
    <source>
        <strain evidence="4">sbr112.9</strain>
    </source>
</reference>
<dbReference type="Proteomes" id="UP000237271">
    <property type="component" value="Unassembled WGS sequence"/>
</dbReference>
<dbReference type="PANTHER" id="PTHR46957">
    <property type="entry name" value="CYTOKINE RECEPTOR"/>
    <property type="match status" value="1"/>
</dbReference>
<feature type="domain" description="Fibronectin type-III" evidence="2">
    <location>
        <begin position="442"/>
        <end position="532"/>
    </location>
</feature>
<dbReference type="PROSITE" id="PS50853">
    <property type="entry name" value="FN3"/>
    <property type="match status" value="3"/>
</dbReference>
<keyword evidence="1" id="KW-0732">Signal</keyword>
<dbReference type="InterPro" id="IPR003961">
    <property type="entry name" value="FN3_dom"/>
</dbReference>
<accession>A0A2P4XE74</accession>
<evidence type="ECO:0000313" key="3">
    <source>
        <dbReference type="EMBL" id="POM63851.1"/>
    </source>
</evidence>
<dbReference type="EMBL" id="NCKW01011282">
    <property type="protein sequence ID" value="POM63851.1"/>
    <property type="molecule type" value="Genomic_DNA"/>
</dbReference>
<comment type="caution">
    <text evidence="3">The sequence shown here is derived from an EMBL/GenBank/DDBJ whole genome shotgun (WGS) entry which is preliminary data.</text>
</comment>
<dbReference type="OrthoDB" id="75921at2759"/>
<dbReference type="InterPro" id="IPR013783">
    <property type="entry name" value="Ig-like_fold"/>
</dbReference>
<evidence type="ECO:0000259" key="2">
    <source>
        <dbReference type="PROSITE" id="PS50853"/>
    </source>
</evidence>
<dbReference type="Pfam" id="PF00041">
    <property type="entry name" value="fn3"/>
    <property type="match status" value="1"/>
</dbReference>
<feature type="domain" description="Fibronectin type-III" evidence="2">
    <location>
        <begin position="125"/>
        <end position="223"/>
    </location>
</feature>
<gene>
    <name evidence="3" type="ORF">PHPALM_20698</name>
</gene>
<keyword evidence="4" id="KW-1185">Reference proteome</keyword>
<dbReference type="SUPFAM" id="SSF49265">
    <property type="entry name" value="Fibronectin type III"/>
    <property type="match status" value="4"/>
</dbReference>
<dbReference type="CDD" id="cd00063">
    <property type="entry name" value="FN3"/>
    <property type="match status" value="3"/>
</dbReference>
<dbReference type="SMART" id="SM00060">
    <property type="entry name" value="FN3"/>
    <property type="match status" value="9"/>
</dbReference>